<accession>A0AAD5GME0</accession>
<sequence>MGICVYNSLSSHLSSKTTASLSVKPTDGGDEGSYGFLLFSPNKGLGYDVYVLPMYAIIVVWGEGGRLMREKCFFVGRYDVLPLDGLGDDCFVGYDNDVAFGFLRNRWVCSHGGLILMRYSVSWRGNPEVHMAMMTRPVIVNRDGVTTSQPVDIWDDIISGKVEEDCSVLLRFLTISFAELKRLNFDYSIAFPTLVLNPPAILADLKPTSEWFTAEED</sequence>
<dbReference type="InterPro" id="IPR042522">
    <property type="entry name" value="Atg7_N_1"/>
</dbReference>
<comment type="caution">
    <text evidence="2">The sequence shown here is derived from an EMBL/GenBank/DDBJ whole genome shotgun (WGS) entry which is preliminary data.</text>
</comment>
<organism evidence="2 3">
    <name type="scientific">Ambrosia artemisiifolia</name>
    <name type="common">Common ragweed</name>
    <dbReference type="NCBI Taxonomy" id="4212"/>
    <lineage>
        <taxon>Eukaryota</taxon>
        <taxon>Viridiplantae</taxon>
        <taxon>Streptophyta</taxon>
        <taxon>Embryophyta</taxon>
        <taxon>Tracheophyta</taxon>
        <taxon>Spermatophyta</taxon>
        <taxon>Magnoliopsida</taxon>
        <taxon>eudicotyledons</taxon>
        <taxon>Gunneridae</taxon>
        <taxon>Pentapetalae</taxon>
        <taxon>asterids</taxon>
        <taxon>campanulids</taxon>
        <taxon>Asterales</taxon>
        <taxon>Asteraceae</taxon>
        <taxon>Asteroideae</taxon>
        <taxon>Heliantheae alliance</taxon>
        <taxon>Heliantheae</taxon>
        <taxon>Ambrosia</taxon>
    </lineage>
</organism>
<dbReference type="Gene3D" id="3.40.140.70">
    <property type="entry name" value="Ubiquitin-like modifier-activating enzyme ATG7 N-terminal domain"/>
    <property type="match status" value="1"/>
</dbReference>
<keyword evidence="3" id="KW-1185">Reference proteome</keyword>
<evidence type="ECO:0000259" key="1">
    <source>
        <dbReference type="Pfam" id="PF16420"/>
    </source>
</evidence>
<proteinExistence type="predicted"/>
<protein>
    <recommendedName>
        <fullName evidence="1">Ubiquitin-like modifier-activating enzyme Atg7 N-terminal domain-containing protein</fullName>
    </recommendedName>
</protein>
<evidence type="ECO:0000313" key="2">
    <source>
        <dbReference type="EMBL" id="KAI7748362.1"/>
    </source>
</evidence>
<dbReference type="Proteomes" id="UP001206925">
    <property type="component" value="Unassembled WGS sequence"/>
</dbReference>
<dbReference type="Pfam" id="PF16420">
    <property type="entry name" value="ATG7_N"/>
    <property type="match status" value="1"/>
</dbReference>
<gene>
    <name evidence="2" type="ORF">M8C21_016226</name>
</gene>
<name>A0AAD5GME0_AMBAR</name>
<reference evidence="2" key="1">
    <citation type="submission" date="2022-06" db="EMBL/GenBank/DDBJ databases">
        <title>Uncovering the hologenomic basis of an extraordinary plant invasion.</title>
        <authorList>
            <person name="Bieker V.C."/>
            <person name="Martin M.D."/>
            <person name="Gilbert T."/>
            <person name="Hodgins K."/>
            <person name="Battlay P."/>
            <person name="Petersen B."/>
            <person name="Wilson J."/>
        </authorList>
    </citation>
    <scope>NUCLEOTIDE SEQUENCE</scope>
    <source>
        <strain evidence="2">AA19_3_7</strain>
        <tissue evidence="2">Leaf</tissue>
    </source>
</reference>
<dbReference type="AlphaFoldDB" id="A0AAD5GME0"/>
<feature type="domain" description="Ubiquitin-like modifier-activating enzyme Atg7 N-terminal" evidence="1">
    <location>
        <begin position="148"/>
        <end position="216"/>
    </location>
</feature>
<dbReference type="EMBL" id="JAMZMK010006544">
    <property type="protein sequence ID" value="KAI7748362.1"/>
    <property type="molecule type" value="Genomic_DNA"/>
</dbReference>
<dbReference type="InterPro" id="IPR032197">
    <property type="entry name" value="Atg7_N"/>
</dbReference>
<evidence type="ECO:0000313" key="3">
    <source>
        <dbReference type="Proteomes" id="UP001206925"/>
    </source>
</evidence>